<keyword evidence="1" id="KW-1133">Transmembrane helix</keyword>
<keyword evidence="1" id="KW-0472">Membrane</keyword>
<gene>
    <name evidence="2" type="ORF">COU17_00685</name>
</gene>
<dbReference type="InterPro" id="IPR027981">
    <property type="entry name" value="DUF4446"/>
</dbReference>
<dbReference type="Proteomes" id="UP000228809">
    <property type="component" value="Unassembled WGS sequence"/>
</dbReference>
<keyword evidence="1" id="KW-0812">Transmembrane</keyword>
<evidence type="ECO:0008006" key="4">
    <source>
        <dbReference type="Google" id="ProtNLM"/>
    </source>
</evidence>
<protein>
    <recommendedName>
        <fullName evidence="4">DUF4446 domain-containing protein</fullName>
    </recommendedName>
</protein>
<reference evidence="3" key="1">
    <citation type="submission" date="2017-09" db="EMBL/GenBank/DDBJ databases">
        <title>Depth-based differentiation of microbial function through sediment-hosted aquifers and enrichment of novel symbionts in the deep terrestrial subsurface.</title>
        <authorList>
            <person name="Probst A.J."/>
            <person name="Ladd B."/>
            <person name="Jarett J.K."/>
            <person name="Geller-Mcgrath D.E."/>
            <person name="Sieber C.M.K."/>
            <person name="Emerson J.B."/>
            <person name="Anantharaman K."/>
            <person name="Thomas B.C."/>
            <person name="Malmstrom R."/>
            <person name="Stieglmeier M."/>
            <person name="Klingl A."/>
            <person name="Woyke T."/>
            <person name="Ryan C.M."/>
            <person name="Banfield J.F."/>
        </authorList>
    </citation>
    <scope>NUCLEOTIDE SEQUENCE [LARGE SCALE GENOMIC DNA]</scope>
</reference>
<proteinExistence type="predicted"/>
<dbReference type="EMBL" id="PFBJ01000003">
    <property type="protein sequence ID" value="PIT91487.1"/>
    <property type="molecule type" value="Genomic_DNA"/>
</dbReference>
<name>A0A2M6WFB6_9BACT</name>
<organism evidence="2 3">
    <name type="scientific">Candidatus Kaiserbacteria bacterium CG10_big_fil_rev_8_21_14_0_10_49_17</name>
    <dbReference type="NCBI Taxonomy" id="1974609"/>
    <lineage>
        <taxon>Bacteria</taxon>
        <taxon>Candidatus Kaiseribacteriota</taxon>
    </lineage>
</organism>
<evidence type="ECO:0000313" key="3">
    <source>
        <dbReference type="Proteomes" id="UP000228809"/>
    </source>
</evidence>
<evidence type="ECO:0000256" key="1">
    <source>
        <dbReference type="SAM" id="Phobius"/>
    </source>
</evidence>
<dbReference type="AlphaFoldDB" id="A0A2M6WFB6"/>
<sequence length="162" mass="18345">MEQLLSFITAKTLIYALFVLVALLLIAYIRVEVKLSRLLRGRDGKSLEGAIKAVHTGQKDLEAFRREVEKYLETVEKRLRRSVQRIETIRFNPFKGTGSGGNQSFSTAFLNEDGDGVIISTLYARERTSVYSKPVEKFASTYELSQEEREALLEAKKHITAA</sequence>
<evidence type="ECO:0000313" key="2">
    <source>
        <dbReference type="EMBL" id="PIT91487.1"/>
    </source>
</evidence>
<comment type="caution">
    <text evidence="2">The sequence shown here is derived from an EMBL/GenBank/DDBJ whole genome shotgun (WGS) entry which is preliminary data.</text>
</comment>
<dbReference type="Pfam" id="PF14584">
    <property type="entry name" value="DUF4446"/>
    <property type="match status" value="1"/>
</dbReference>
<accession>A0A2M6WFB6</accession>
<feature type="transmembrane region" description="Helical" evidence="1">
    <location>
        <begin position="12"/>
        <end position="31"/>
    </location>
</feature>